<keyword evidence="8" id="KW-1185">Reference proteome</keyword>
<reference evidence="7 8" key="1">
    <citation type="submission" date="2023-07" db="EMBL/GenBank/DDBJ databases">
        <title>Genomic Encyclopedia of Type Strains, Phase IV (KMG-IV): sequencing the most valuable type-strain genomes for metagenomic binning, comparative biology and taxonomic classification.</title>
        <authorList>
            <person name="Goeker M."/>
        </authorList>
    </citation>
    <scope>NUCLEOTIDE SEQUENCE [LARGE SCALE GENOMIC DNA]</scope>
    <source>
        <strain evidence="7 8">DSM 11549</strain>
    </source>
</reference>
<comment type="subcellular location">
    <subcellularLocation>
        <location evidence="1">Membrane</location>
        <topology evidence="1">Multi-pass membrane protein</topology>
    </subcellularLocation>
</comment>
<organism evidence="7 8">
    <name type="scientific">Rhodopseudomonas julia</name>
    <dbReference type="NCBI Taxonomy" id="200617"/>
    <lineage>
        <taxon>Bacteria</taxon>
        <taxon>Pseudomonadati</taxon>
        <taxon>Pseudomonadota</taxon>
        <taxon>Alphaproteobacteria</taxon>
        <taxon>Hyphomicrobiales</taxon>
        <taxon>Nitrobacteraceae</taxon>
        <taxon>Rhodopseudomonas</taxon>
    </lineage>
</organism>
<sequence>MHEDGKESTGRIVCRTAIFLAGVVVLFVLWKATSALLLVFAGLVLAAALSFASHGLHRLTRLPTRLAKILIYLAAFGAIFAVIGWGGATLAEQASDLLARTDTLMRSWGDQLSQLGLSFIKPNGDVQLSQMMPDLKAMMGDVGRFVSLLFGSLANAVIVVFLGIFLSWSPKTYRDGMLHLVPVKRRERFREVIEAATENLGWWMAGQAISMTIIFSASWIVLWLIDMPYAFLLALQAGLLAFIPTLGPAIAGVVIILAGLSVSATMALWGVGAYVLIQGLESNITQPLVQQRTTSLPPALTLSTQLVFAAVLGGLGMALAVPLLAVGIVFVRELYIKDALEGGDRLADDERGAV</sequence>
<dbReference type="InterPro" id="IPR002549">
    <property type="entry name" value="AI-2E-like"/>
</dbReference>
<feature type="transmembrane region" description="Helical" evidence="6">
    <location>
        <begin position="145"/>
        <end position="168"/>
    </location>
</feature>
<feature type="transmembrane region" description="Helical" evidence="6">
    <location>
        <begin position="36"/>
        <end position="57"/>
    </location>
</feature>
<keyword evidence="3 6" id="KW-0812">Transmembrane</keyword>
<feature type="transmembrane region" description="Helical" evidence="6">
    <location>
        <begin position="200"/>
        <end position="222"/>
    </location>
</feature>
<name>A0ABU0C3U2_9BRAD</name>
<evidence type="ECO:0000256" key="2">
    <source>
        <dbReference type="ARBA" id="ARBA00009773"/>
    </source>
</evidence>
<evidence type="ECO:0000256" key="6">
    <source>
        <dbReference type="SAM" id="Phobius"/>
    </source>
</evidence>
<proteinExistence type="inferred from homology"/>
<evidence type="ECO:0000313" key="8">
    <source>
        <dbReference type="Proteomes" id="UP001230253"/>
    </source>
</evidence>
<dbReference type="EMBL" id="JAUSUK010000001">
    <property type="protein sequence ID" value="MDQ0324863.1"/>
    <property type="molecule type" value="Genomic_DNA"/>
</dbReference>
<dbReference type="RefSeq" id="WP_307153115.1">
    <property type="nucleotide sequence ID" value="NZ_JAUSUK010000001.1"/>
</dbReference>
<keyword evidence="4 6" id="KW-1133">Transmembrane helix</keyword>
<gene>
    <name evidence="7" type="ORF">J2R99_000712</name>
</gene>
<accession>A0ABU0C3U2</accession>
<dbReference type="Proteomes" id="UP001230253">
    <property type="component" value="Unassembled WGS sequence"/>
</dbReference>
<comment type="caution">
    <text evidence="7">The sequence shown here is derived from an EMBL/GenBank/DDBJ whole genome shotgun (WGS) entry which is preliminary data.</text>
</comment>
<dbReference type="PANTHER" id="PTHR21716">
    <property type="entry name" value="TRANSMEMBRANE PROTEIN"/>
    <property type="match status" value="1"/>
</dbReference>
<feature type="transmembrane region" description="Helical" evidence="6">
    <location>
        <begin position="69"/>
        <end position="88"/>
    </location>
</feature>
<feature type="transmembrane region" description="Helical" evidence="6">
    <location>
        <begin position="306"/>
        <end position="331"/>
    </location>
</feature>
<evidence type="ECO:0000313" key="7">
    <source>
        <dbReference type="EMBL" id="MDQ0324863.1"/>
    </source>
</evidence>
<feature type="transmembrane region" description="Helical" evidence="6">
    <location>
        <begin position="12"/>
        <end position="30"/>
    </location>
</feature>
<evidence type="ECO:0000256" key="5">
    <source>
        <dbReference type="ARBA" id="ARBA00023136"/>
    </source>
</evidence>
<dbReference type="Pfam" id="PF01594">
    <property type="entry name" value="AI-2E_transport"/>
    <property type="match status" value="1"/>
</dbReference>
<keyword evidence="5 6" id="KW-0472">Membrane</keyword>
<protein>
    <submittedName>
        <fullName evidence="7">PurR-regulated permease PerM</fullName>
    </submittedName>
</protein>
<feature type="transmembrane region" description="Helical" evidence="6">
    <location>
        <begin position="228"/>
        <end position="246"/>
    </location>
</feature>
<evidence type="ECO:0000256" key="3">
    <source>
        <dbReference type="ARBA" id="ARBA00022692"/>
    </source>
</evidence>
<dbReference type="PANTHER" id="PTHR21716:SF62">
    <property type="entry name" value="TRANSPORT PROTEIN YDBI-RELATED"/>
    <property type="match status" value="1"/>
</dbReference>
<feature type="transmembrane region" description="Helical" evidence="6">
    <location>
        <begin position="253"/>
        <end position="277"/>
    </location>
</feature>
<comment type="similarity">
    <text evidence="2">Belongs to the autoinducer-2 exporter (AI-2E) (TC 2.A.86) family.</text>
</comment>
<evidence type="ECO:0000256" key="1">
    <source>
        <dbReference type="ARBA" id="ARBA00004141"/>
    </source>
</evidence>
<evidence type="ECO:0000256" key="4">
    <source>
        <dbReference type="ARBA" id="ARBA00022989"/>
    </source>
</evidence>